<dbReference type="InterPro" id="IPR000243">
    <property type="entry name" value="Pept_T1A_subB"/>
</dbReference>
<evidence type="ECO:0000256" key="3">
    <source>
        <dbReference type="ARBA" id="ARBA00022490"/>
    </source>
</evidence>
<keyword evidence="6" id="KW-0378">Hydrolase</keyword>
<proteinExistence type="predicted"/>
<comment type="catalytic activity">
    <reaction evidence="1">
        <text>Cleavage of peptide bonds with very broad specificity.</text>
        <dbReference type="EC" id="3.4.25.1"/>
    </reaction>
</comment>
<keyword evidence="4" id="KW-0645">Protease</keyword>
<keyword evidence="11" id="KW-1185">Reference proteome</keyword>
<dbReference type="RefSeq" id="WP_256530815.1">
    <property type="nucleotide sequence ID" value="NZ_CP101824.1"/>
</dbReference>
<dbReference type="GO" id="GO:0004298">
    <property type="term" value="F:threonine-type endopeptidase activity"/>
    <property type="evidence" value="ECO:0007669"/>
    <property type="project" value="UniProtKB-KW"/>
</dbReference>
<keyword evidence="5" id="KW-0888">Threonine protease</keyword>
<evidence type="ECO:0000256" key="9">
    <source>
        <dbReference type="SAM" id="MobiDB-lite"/>
    </source>
</evidence>
<name>A0ABD5NM06_9EURY</name>
<dbReference type="Proteomes" id="UP001595846">
    <property type="component" value="Unassembled WGS sequence"/>
</dbReference>
<dbReference type="SUPFAM" id="SSF56235">
    <property type="entry name" value="N-terminal nucleophile aminohydrolases (Ntn hydrolases)"/>
    <property type="match status" value="1"/>
</dbReference>
<gene>
    <name evidence="10" type="ORF">ACFOUR_07085</name>
</gene>
<evidence type="ECO:0000313" key="10">
    <source>
        <dbReference type="EMBL" id="MFC3958134.1"/>
    </source>
</evidence>
<dbReference type="PRINTS" id="PR00141">
    <property type="entry name" value="PROTEASOME"/>
</dbReference>
<dbReference type="InterPro" id="IPR023333">
    <property type="entry name" value="Proteasome_suB-type"/>
</dbReference>
<feature type="active site" description="Nucleophile" evidence="8">
    <location>
        <position position="24"/>
    </location>
</feature>
<dbReference type="GO" id="GO:0019774">
    <property type="term" value="C:proteasome core complex, beta-subunit complex"/>
    <property type="evidence" value="ECO:0007669"/>
    <property type="project" value="UniProtKB-ARBA"/>
</dbReference>
<keyword evidence="7 10" id="KW-0647">Proteasome</keyword>
<dbReference type="PROSITE" id="PS51476">
    <property type="entry name" value="PROTEASOME_BETA_2"/>
    <property type="match status" value="1"/>
</dbReference>
<dbReference type="PANTHER" id="PTHR32194">
    <property type="entry name" value="METALLOPROTEASE TLDD"/>
    <property type="match status" value="1"/>
</dbReference>
<sequence>MIEQSGESPAGTAHESADEFSTGTTIVALAGDDGVVLGADARVSLGGRFVTNRSARKVEPIGERAAVAFSGGVSDAQSVVGQLRTERRLYELDHGRPMPTDALATVAGRLIRDGQFRSIGLLLGGVDESAVYWIDGGGGVMRDTYAASGSGMQLAYGALEGAYEPDRPVADLRPLAADALAAAAERDVASGDGMTITTITDEGLSERRTNTLGREALAGAEGERPTPKTADEEVA</sequence>
<evidence type="ECO:0000256" key="1">
    <source>
        <dbReference type="ARBA" id="ARBA00001198"/>
    </source>
</evidence>
<protein>
    <recommendedName>
        <fullName evidence="2">proteasome endopeptidase complex</fullName>
        <ecNumber evidence="2">3.4.25.1</ecNumber>
    </recommendedName>
</protein>
<evidence type="ECO:0000256" key="4">
    <source>
        <dbReference type="ARBA" id="ARBA00022670"/>
    </source>
</evidence>
<dbReference type="Pfam" id="PF00227">
    <property type="entry name" value="Proteasome"/>
    <property type="match status" value="1"/>
</dbReference>
<dbReference type="GO" id="GO:0006508">
    <property type="term" value="P:proteolysis"/>
    <property type="evidence" value="ECO:0007669"/>
    <property type="project" value="UniProtKB-KW"/>
</dbReference>
<dbReference type="AlphaFoldDB" id="A0ABD5NM06"/>
<dbReference type="InterPro" id="IPR029055">
    <property type="entry name" value="Ntn_hydrolases_N"/>
</dbReference>
<dbReference type="InterPro" id="IPR016050">
    <property type="entry name" value="Proteasome_bsu_CS"/>
</dbReference>
<organism evidence="10 11">
    <name type="scientific">Halovivax cerinus</name>
    <dbReference type="NCBI Taxonomy" id="1487865"/>
    <lineage>
        <taxon>Archaea</taxon>
        <taxon>Methanobacteriati</taxon>
        <taxon>Methanobacteriota</taxon>
        <taxon>Stenosarchaea group</taxon>
        <taxon>Halobacteria</taxon>
        <taxon>Halobacteriales</taxon>
        <taxon>Natrialbaceae</taxon>
        <taxon>Halovivax</taxon>
    </lineage>
</organism>
<dbReference type="Gene3D" id="3.60.20.10">
    <property type="entry name" value="Glutamine Phosphoribosylpyrophosphate, subunit 1, domain 1"/>
    <property type="match status" value="1"/>
</dbReference>
<dbReference type="GeneID" id="73903519"/>
<reference evidence="10 11" key="1">
    <citation type="journal article" date="2019" name="Int. J. Syst. Evol. Microbiol.">
        <title>The Global Catalogue of Microorganisms (GCM) 10K type strain sequencing project: providing services to taxonomists for standard genome sequencing and annotation.</title>
        <authorList>
            <consortium name="The Broad Institute Genomics Platform"/>
            <consortium name="The Broad Institute Genome Sequencing Center for Infectious Disease"/>
            <person name="Wu L."/>
            <person name="Ma J."/>
        </authorList>
    </citation>
    <scope>NUCLEOTIDE SEQUENCE [LARGE SCALE GENOMIC DNA]</scope>
    <source>
        <strain evidence="10 11">IBRC-M 10256</strain>
    </source>
</reference>
<dbReference type="PROSITE" id="PS00854">
    <property type="entry name" value="PROTEASOME_BETA_1"/>
    <property type="match status" value="1"/>
</dbReference>
<evidence type="ECO:0000313" key="11">
    <source>
        <dbReference type="Proteomes" id="UP001595846"/>
    </source>
</evidence>
<evidence type="ECO:0000256" key="6">
    <source>
        <dbReference type="ARBA" id="ARBA00022801"/>
    </source>
</evidence>
<evidence type="ECO:0000256" key="5">
    <source>
        <dbReference type="ARBA" id="ARBA00022698"/>
    </source>
</evidence>
<evidence type="ECO:0000256" key="2">
    <source>
        <dbReference type="ARBA" id="ARBA00012039"/>
    </source>
</evidence>
<keyword evidence="3" id="KW-0963">Cytoplasm</keyword>
<dbReference type="PANTHER" id="PTHR32194:SF0">
    <property type="entry name" value="ATP-DEPENDENT PROTEASE SUBUNIT HSLV"/>
    <property type="match status" value="1"/>
</dbReference>
<evidence type="ECO:0000256" key="7">
    <source>
        <dbReference type="ARBA" id="ARBA00022942"/>
    </source>
</evidence>
<feature type="region of interest" description="Disordered" evidence="9">
    <location>
        <begin position="201"/>
        <end position="235"/>
    </location>
</feature>
<dbReference type="EC" id="3.4.25.1" evidence="2"/>
<accession>A0ABD5NM06</accession>
<evidence type="ECO:0000256" key="8">
    <source>
        <dbReference type="PIRSR" id="PIRSR600243-1"/>
    </source>
</evidence>
<dbReference type="InterPro" id="IPR001353">
    <property type="entry name" value="Proteasome_sua/b"/>
</dbReference>
<comment type="caution">
    <text evidence="10">The sequence shown here is derived from an EMBL/GenBank/DDBJ whole genome shotgun (WGS) entry which is preliminary data.</text>
</comment>
<feature type="compositionally biased region" description="Basic and acidic residues" evidence="9">
    <location>
        <begin position="221"/>
        <end position="235"/>
    </location>
</feature>
<dbReference type="EMBL" id="JBHSAQ010000002">
    <property type="protein sequence ID" value="MFC3958134.1"/>
    <property type="molecule type" value="Genomic_DNA"/>
</dbReference>